<evidence type="ECO:0000313" key="9">
    <source>
        <dbReference type="Proteomes" id="UP000034246"/>
    </source>
</evidence>
<dbReference type="Gene3D" id="3.30.230.10">
    <property type="match status" value="1"/>
</dbReference>
<dbReference type="HAMAP" id="MF_00227">
    <property type="entry name" value="RNase_P"/>
    <property type="match status" value="1"/>
</dbReference>
<dbReference type="AlphaFoldDB" id="A0A0G0N762"/>
<evidence type="ECO:0000313" key="8">
    <source>
        <dbReference type="EMBL" id="KKR11278.1"/>
    </source>
</evidence>
<dbReference type="InterPro" id="IPR020568">
    <property type="entry name" value="Ribosomal_Su5_D2-typ_SF"/>
</dbReference>
<dbReference type="GO" id="GO:0042781">
    <property type="term" value="F:3'-tRNA processing endoribonuclease activity"/>
    <property type="evidence" value="ECO:0007669"/>
    <property type="project" value="TreeGrafter"/>
</dbReference>
<keyword evidence="2 6" id="KW-0540">Nuclease</keyword>
<comment type="catalytic activity">
    <reaction evidence="6">
        <text>Endonucleolytic cleavage of RNA, removing 5'-extranucleotides from tRNA precursor.</text>
        <dbReference type="EC" id="3.1.26.5"/>
    </reaction>
</comment>
<dbReference type="Proteomes" id="UP000034246">
    <property type="component" value="Unassembled WGS sequence"/>
</dbReference>
<dbReference type="GO" id="GO:0001682">
    <property type="term" value="P:tRNA 5'-leader removal"/>
    <property type="evidence" value="ECO:0007669"/>
    <property type="project" value="UniProtKB-UniRule"/>
</dbReference>
<keyword evidence="4 6" id="KW-0378">Hydrolase</keyword>
<dbReference type="SUPFAM" id="SSF54211">
    <property type="entry name" value="Ribosomal protein S5 domain 2-like"/>
    <property type="match status" value="1"/>
</dbReference>
<evidence type="ECO:0000256" key="6">
    <source>
        <dbReference type="HAMAP-Rule" id="MF_00227"/>
    </source>
</evidence>
<dbReference type="GO" id="GO:0000049">
    <property type="term" value="F:tRNA binding"/>
    <property type="evidence" value="ECO:0007669"/>
    <property type="project" value="UniProtKB-UniRule"/>
</dbReference>
<evidence type="ECO:0000256" key="1">
    <source>
        <dbReference type="ARBA" id="ARBA00022694"/>
    </source>
</evidence>
<dbReference type="InterPro" id="IPR000100">
    <property type="entry name" value="RNase_P"/>
</dbReference>
<comment type="function">
    <text evidence="6">RNaseP catalyzes the removal of the 5'-leader sequence from pre-tRNA to produce the mature 5'-terminus. It can also cleave other RNA substrates such as 4.5S RNA. The protein component plays an auxiliary but essential role in vivo by binding to the 5'-leader sequence and broadening the substrate specificity of the ribozyme.</text>
</comment>
<evidence type="ECO:0000256" key="5">
    <source>
        <dbReference type="ARBA" id="ARBA00022884"/>
    </source>
</evidence>
<dbReference type="GO" id="GO:0030677">
    <property type="term" value="C:ribonuclease P complex"/>
    <property type="evidence" value="ECO:0007669"/>
    <property type="project" value="TreeGrafter"/>
</dbReference>
<comment type="caution">
    <text evidence="8">The sequence shown here is derived from an EMBL/GenBank/DDBJ whole genome shotgun (WGS) entry which is preliminary data.</text>
</comment>
<name>A0A0G0N762_9BACT</name>
<dbReference type="Pfam" id="PF00825">
    <property type="entry name" value="Ribonuclease_P"/>
    <property type="match status" value="1"/>
</dbReference>
<dbReference type="NCBIfam" id="TIGR00188">
    <property type="entry name" value="rnpA"/>
    <property type="match status" value="1"/>
</dbReference>
<keyword evidence="5 6" id="KW-0694">RNA-binding</keyword>
<reference evidence="8 9" key="1">
    <citation type="journal article" date="2015" name="Nature">
        <title>rRNA introns, odd ribosomes, and small enigmatic genomes across a large radiation of phyla.</title>
        <authorList>
            <person name="Brown C.T."/>
            <person name="Hug L.A."/>
            <person name="Thomas B.C."/>
            <person name="Sharon I."/>
            <person name="Castelle C.J."/>
            <person name="Singh A."/>
            <person name="Wilkins M.J."/>
            <person name="Williams K.H."/>
            <person name="Banfield J.F."/>
        </authorList>
    </citation>
    <scope>NUCLEOTIDE SEQUENCE [LARGE SCALE GENOMIC DNA]</scope>
</reference>
<dbReference type="PANTHER" id="PTHR33992">
    <property type="entry name" value="RIBONUCLEASE P PROTEIN COMPONENT"/>
    <property type="match status" value="1"/>
</dbReference>
<organism evidence="8 9">
    <name type="scientific">Candidatus Woesebacteria bacterium GW2011_GWA1_39_21</name>
    <dbReference type="NCBI Taxonomy" id="1618550"/>
    <lineage>
        <taxon>Bacteria</taxon>
        <taxon>Candidatus Woeseibacteriota</taxon>
    </lineage>
</organism>
<protein>
    <recommendedName>
        <fullName evidence="6 7">Ribonuclease P protein component</fullName>
        <shortName evidence="6">RNase P protein</shortName>
        <shortName evidence="6">RNaseP protein</shortName>
        <ecNumber evidence="6 7">3.1.26.5</ecNumber>
    </recommendedName>
    <alternativeName>
        <fullName evidence="6">Protein C5</fullName>
    </alternativeName>
</protein>
<evidence type="ECO:0000256" key="2">
    <source>
        <dbReference type="ARBA" id="ARBA00022722"/>
    </source>
</evidence>
<dbReference type="STRING" id="1618550.UT39_C0009G0038"/>
<gene>
    <name evidence="6" type="primary">rnpA</name>
    <name evidence="8" type="ORF">UT39_C0009G0038</name>
</gene>
<evidence type="ECO:0000256" key="3">
    <source>
        <dbReference type="ARBA" id="ARBA00022759"/>
    </source>
</evidence>
<keyword evidence="3 6" id="KW-0255">Endonuclease</keyword>
<evidence type="ECO:0000256" key="7">
    <source>
        <dbReference type="NCBIfam" id="TIGR00188"/>
    </source>
</evidence>
<comment type="subunit">
    <text evidence="6">Consists of a catalytic RNA component (M1 or rnpB) and a protein subunit.</text>
</comment>
<dbReference type="PANTHER" id="PTHR33992:SF1">
    <property type="entry name" value="RIBONUCLEASE P PROTEIN COMPONENT"/>
    <property type="match status" value="1"/>
</dbReference>
<accession>A0A0G0N762</accession>
<comment type="similarity">
    <text evidence="6">Belongs to the RnpA family.</text>
</comment>
<evidence type="ECO:0000256" key="4">
    <source>
        <dbReference type="ARBA" id="ARBA00022801"/>
    </source>
</evidence>
<sequence>MFARKFSIPRKEFTPIKKEGKLVQNNSFGALIRKREMLGNPRFSVVISNKVMKLSTHRNRIRRSFRDTLRRNWKKVDDGLDMIFLVKPGIEKLPVSEIMKEIEVFIDEKAYQKTSTKS</sequence>
<dbReference type="EC" id="3.1.26.5" evidence="6 7"/>
<keyword evidence="1 6" id="KW-0819">tRNA processing</keyword>
<dbReference type="GO" id="GO:0004526">
    <property type="term" value="F:ribonuclease P activity"/>
    <property type="evidence" value="ECO:0007669"/>
    <property type="project" value="UniProtKB-UniRule"/>
</dbReference>
<dbReference type="EMBL" id="LBWP01000009">
    <property type="protein sequence ID" value="KKR11278.1"/>
    <property type="molecule type" value="Genomic_DNA"/>
</dbReference>
<proteinExistence type="inferred from homology"/>
<dbReference type="InterPro" id="IPR014721">
    <property type="entry name" value="Ribsml_uS5_D2-typ_fold_subgr"/>
</dbReference>